<dbReference type="PROSITE" id="PS00232">
    <property type="entry name" value="CADHERIN_1"/>
    <property type="match status" value="2"/>
</dbReference>
<sequence length="803" mass="89239">RKNQEYFSIESETGVIRSRQKLDRDVMCPGWEVCEVRIDVAIQPVEHMQIVKITVEILDVNDNFPVFPDAEVFHEMRESAMVGRSSFVAPAASDPDSPRNSIQEYQLIGGDEQFELQVQEKFDGSVQLKVILKRPLDREEQESYELEIVATDGGIPAKSGTLLVHVRVLDTNDNSPEFEKPVYEVFIDENVPRMTTVVRVKAEDRDHGLNGKVIYSLSSHTQLKHGDVFGMDEETGEIYVQGVIDYETTPVYNLAVVALDQGADAIPGDAAVVVHVRDVNDHAPEIAVNTLSSPQPGVAVVLEDATLGTFVAHITVQDKDTAMNAMFNCSLHDHHFELKNLYDGEYQVLTAAVLDREKQSRYNLAVLCRDKGKEPQTSVVHIPVNVTDINDHAPVFSQPSYSAEIIERNYIGAVVLRINATDKDLGDNAKIFTYSILPSHTSTNTFTIDRHTGRITNTKILDREAQSVYYLLVSASDRGIPPLSSTASVSIFVADRNDNPPVFEYPKQNNNTLHISNQASKGYLVTRIKAFDLDIAGNAQLTYHFKTVKGQKQAYFDLDPKLGTIIVNRDLSHIQNEIFQFSIEARDGGDPPLSAFSSVNIIVNKSVALPLGADDDDAVLSGHNLIIVIALACVSAVVTIVLVVAIVMIRRQDRNKPTAKYNCRMEALKMLSAKETLKERDSDSSDYARTLPNGKGPVSPVGTCERHRKEILYVDDPCSNLASPVNEKSQQSWPSTIEANSLQVGFHFVIVCAMYDCVFVDFDCVYTSCMLACFMELHSHIIKSSVLSLSRDIRTTILRNGFQ</sequence>
<dbReference type="STRING" id="283909.R7T3V9"/>
<proteinExistence type="predicted"/>
<dbReference type="FunFam" id="2.60.40.60:FF:000021">
    <property type="entry name" value="FAT atypical cadherin 1"/>
    <property type="match status" value="1"/>
</dbReference>
<evidence type="ECO:0000256" key="12">
    <source>
        <dbReference type="SAM" id="MobiDB-lite"/>
    </source>
</evidence>
<gene>
    <name evidence="15" type="ORF">CAPTEDRAFT_92665</name>
</gene>
<evidence type="ECO:0000256" key="10">
    <source>
        <dbReference type="ARBA" id="ARBA00023180"/>
    </source>
</evidence>
<evidence type="ECO:0000256" key="7">
    <source>
        <dbReference type="ARBA" id="ARBA00022889"/>
    </source>
</evidence>
<dbReference type="SUPFAM" id="SSF49313">
    <property type="entry name" value="Cadherin-like"/>
    <property type="match status" value="5"/>
</dbReference>
<dbReference type="Pfam" id="PF00028">
    <property type="entry name" value="Cadherin"/>
    <property type="match status" value="5"/>
</dbReference>
<dbReference type="FunFam" id="2.60.40.60:FF:000002">
    <property type="entry name" value="Protocadherin alpha 2"/>
    <property type="match status" value="1"/>
</dbReference>
<dbReference type="Proteomes" id="UP000014760">
    <property type="component" value="Unassembled WGS sequence"/>
</dbReference>
<accession>R7T3V9</accession>
<feature type="transmembrane region" description="Helical" evidence="13">
    <location>
        <begin position="625"/>
        <end position="649"/>
    </location>
</feature>
<keyword evidence="2" id="KW-1003">Cell membrane</keyword>
<feature type="domain" description="Cadherin" evidence="14">
    <location>
        <begin position="293"/>
        <end position="396"/>
    </location>
</feature>
<dbReference type="PRINTS" id="PR00205">
    <property type="entry name" value="CADHERIN"/>
</dbReference>
<dbReference type="Gene3D" id="2.60.40.60">
    <property type="entry name" value="Cadherins"/>
    <property type="match status" value="6"/>
</dbReference>
<feature type="domain" description="Cadherin" evidence="14">
    <location>
        <begin position="75"/>
        <end position="178"/>
    </location>
</feature>
<evidence type="ECO:0000256" key="3">
    <source>
        <dbReference type="ARBA" id="ARBA00022692"/>
    </source>
</evidence>
<evidence type="ECO:0000256" key="9">
    <source>
        <dbReference type="ARBA" id="ARBA00023136"/>
    </source>
</evidence>
<evidence type="ECO:0000256" key="1">
    <source>
        <dbReference type="ARBA" id="ARBA00004251"/>
    </source>
</evidence>
<keyword evidence="5" id="KW-0677">Repeat</keyword>
<dbReference type="GO" id="GO:0005886">
    <property type="term" value="C:plasma membrane"/>
    <property type="evidence" value="ECO:0007669"/>
    <property type="project" value="UniProtKB-SubCell"/>
</dbReference>
<dbReference type="OrthoDB" id="6252479at2759"/>
<dbReference type="EMBL" id="KB312283">
    <property type="protein sequence ID" value="ELT87522.1"/>
    <property type="molecule type" value="Genomic_DNA"/>
</dbReference>
<dbReference type="GO" id="GO:0005509">
    <property type="term" value="F:calcium ion binding"/>
    <property type="evidence" value="ECO:0007669"/>
    <property type="project" value="UniProtKB-UniRule"/>
</dbReference>
<keyword evidence="6 11" id="KW-0106">Calcium</keyword>
<comment type="subcellular location">
    <subcellularLocation>
        <location evidence="1">Cell membrane</location>
        <topology evidence="1">Single-pass type I membrane protein</topology>
    </subcellularLocation>
</comment>
<evidence type="ECO:0000259" key="14">
    <source>
        <dbReference type="PROSITE" id="PS50268"/>
    </source>
</evidence>
<feature type="domain" description="Cadherin" evidence="14">
    <location>
        <begin position="3"/>
        <end position="67"/>
    </location>
</feature>
<dbReference type="InterPro" id="IPR020894">
    <property type="entry name" value="Cadherin_CS"/>
</dbReference>
<dbReference type="InterPro" id="IPR015919">
    <property type="entry name" value="Cadherin-like_sf"/>
</dbReference>
<dbReference type="EnsemblMetazoa" id="CapteT92665">
    <property type="protein sequence ID" value="CapteP92665"/>
    <property type="gene ID" value="CapteG92665"/>
</dbReference>
<protein>
    <recommendedName>
        <fullName evidence="14">Cadherin domain-containing protein</fullName>
    </recommendedName>
</protein>
<evidence type="ECO:0000256" key="2">
    <source>
        <dbReference type="ARBA" id="ARBA00022475"/>
    </source>
</evidence>
<dbReference type="CDD" id="cd11304">
    <property type="entry name" value="Cadherin_repeat"/>
    <property type="match status" value="6"/>
</dbReference>
<dbReference type="EMBL" id="AMQN01015846">
    <property type="status" value="NOT_ANNOTATED_CDS"/>
    <property type="molecule type" value="Genomic_DNA"/>
</dbReference>
<keyword evidence="9 13" id="KW-0472">Membrane</keyword>
<organism evidence="15">
    <name type="scientific">Capitella teleta</name>
    <name type="common">Polychaete worm</name>
    <dbReference type="NCBI Taxonomy" id="283909"/>
    <lineage>
        <taxon>Eukaryota</taxon>
        <taxon>Metazoa</taxon>
        <taxon>Spiralia</taxon>
        <taxon>Lophotrochozoa</taxon>
        <taxon>Annelida</taxon>
        <taxon>Polychaeta</taxon>
        <taxon>Sedentaria</taxon>
        <taxon>Scolecida</taxon>
        <taxon>Capitellidae</taxon>
        <taxon>Capitella</taxon>
    </lineage>
</organism>
<feature type="region of interest" description="Disordered" evidence="12">
    <location>
        <begin position="676"/>
        <end position="700"/>
    </location>
</feature>
<dbReference type="FunFam" id="2.60.40.60:FF:000007">
    <property type="entry name" value="Protocadherin alpha 2"/>
    <property type="match status" value="1"/>
</dbReference>
<evidence type="ECO:0000256" key="5">
    <source>
        <dbReference type="ARBA" id="ARBA00022737"/>
    </source>
</evidence>
<evidence type="ECO:0000313" key="15">
    <source>
        <dbReference type="EMBL" id="ELT87522.1"/>
    </source>
</evidence>
<name>R7T3V9_CAPTE</name>
<reference evidence="16" key="3">
    <citation type="submission" date="2015-06" db="UniProtKB">
        <authorList>
            <consortium name="EnsemblMetazoa"/>
        </authorList>
    </citation>
    <scope>IDENTIFICATION</scope>
</reference>
<dbReference type="FunFam" id="2.60.40.60:FF:000092">
    <property type="entry name" value="Protocadherin 8"/>
    <property type="match status" value="1"/>
</dbReference>
<dbReference type="GO" id="GO:0007156">
    <property type="term" value="P:homophilic cell adhesion via plasma membrane adhesion molecules"/>
    <property type="evidence" value="ECO:0007669"/>
    <property type="project" value="InterPro"/>
</dbReference>
<evidence type="ECO:0000313" key="17">
    <source>
        <dbReference type="Proteomes" id="UP000014760"/>
    </source>
</evidence>
<evidence type="ECO:0000256" key="8">
    <source>
        <dbReference type="ARBA" id="ARBA00022989"/>
    </source>
</evidence>
<dbReference type="InterPro" id="IPR050174">
    <property type="entry name" value="Protocadherin/Cadherin-CA"/>
</dbReference>
<dbReference type="HOGENOM" id="CLU_006480_5_1_1"/>
<dbReference type="PANTHER" id="PTHR24028:SF146">
    <property type="entry name" value="CADHERIN 96CB, ISOFORM D-RELATED"/>
    <property type="match status" value="1"/>
</dbReference>
<evidence type="ECO:0000313" key="16">
    <source>
        <dbReference type="EnsemblMetazoa" id="CapteP92665"/>
    </source>
</evidence>
<dbReference type="FunFam" id="2.60.40.60:FF:000020">
    <property type="entry name" value="Dachsous cadherin-related 1b"/>
    <property type="match status" value="1"/>
</dbReference>
<evidence type="ECO:0000256" key="11">
    <source>
        <dbReference type="PROSITE-ProRule" id="PRU00043"/>
    </source>
</evidence>
<dbReference type="SMART" id="SM00112">
    <property type="entry name" value="CA"/>
    <property type="match status" value="5"/>
</dbReference>
<feature type="domain" description="Cadherin" evidence="14">
    <location>
        <begin position="507"/>
        <end position="603"/>
    </location>
</feature>
<keyword evidence="17" id="KW-1185">Reference proteome</keyword>
<evidence type="ECO:0000256" key="13">
    <source>
        <dbReference type="SAM" id="Phobius"/>
    </source>
</evidence>
<keyword evidence="4" id="KW-0732">Signal</keyword>
<evidence type="ECO:0000256" key="4">
    <source>
        <dbReference type="ARBA" id="ARBA00022729"/>
    </source>
</evidence>
<dbReference type="PROSITE" id="PS50268">
    <property type="entry name" value="CADHERIN_2"/>
    <property type="match status" value="6"/>
</dbReference>
<reference evidence="17" key="1">
    <citation type="submission" date="2012-12" db="EMBL/GenBank/DDBJ databases">
        <authorList>
            <person name="Hellsten U."/>
            <person name="Grimwood J."/>
            <person name="Chapman J.A."/>
            <person name="Shapiro H."/>
            <person name="Aerts A."/>
            <person name="Otillar R.P."/>
            <person name="Terry A.Y."/>
            <person name="Boore J.L."/>
            <person name="Simakov O."/>
            <person name="Marletaz F."/>
            <person name="Cho S.-J."/>
            <person name="Edsinger-Gonzales E."/>
            <person name="Havlak P."/>
            <person name="Kuo D.-H."/>
            <person name="Larsson T."/>
            <person name="Lv J."/>
            <person name="Arendt D."/>
            <person name="Savage R."/>
            <person name="Osoegawa K."/>
            <person name="de Jong P."/>
            <person name="Lindberg D.R."/>
            <person name="Seaver E.C."/>
            <person name="Weisblat D.A."/>
            <person name="Putnam N.H."/>
            <person name="Grigoriev I.V."/>
            <person name="Rokhsar D.S."/>
        </authorList>
    </citation>
    <scope>NUCLEOTIDE SEQUENCE</scope>
    <source>
        <strain evidence="17">I ESC-2004</strain>
    </source>
</reference>
<evidence type="ECO:0000256" key="6">
    <source>
        <dbReference type="ARBA" id="ARBA00022837"/>
    </source>
</evidence>
<dbReference type="PANTHER" id="PTHR24028">
    <property type="entry name" value="CADHERIN-87A"/>
    <property type="match status" value="1"/>
</dbReference>
<keyword evidence="7" id="KW-0130">Cell adhesion</keyword>
<feature type="domain" description="Cadherin" evidence="14">
    <location>
        <begin position="179"/>
        <end position="286"/>
    </location>
</feature>
<keyword evidence="10" id="KW-0325">Glycoprotein</keyword>
<keyword evidence="8 13" id="KW-1133">Transmembrane helix</keyword>
<keyword evidence="3 13" id="KW-0812">Transmembrane</keyword>
<feature type="domain" description="Cadherin" evidence="14">
    <location>
        <begin position="397"/>
        <end position="503"/>
    </location>
</feature>
<reference evidence="15 17" key="2">
    <citation type="journal article" date="2013" name="Nature">
        <title>Insights into bilaterian evolution from three spiralian genomes.</title>
        <authorList>
            <person name="Simakov O."/>
            <person name="Marletaz F."/>
            <person name="Cho S.J."/>
            <person name="Edsinger-Gonzales E."/>
            <person name="Havlak P."/>
            <person name="Hellsten U."/>
            <person name="Kuo D.H."/>
            <person name="Larsson T."/>
            <person name="Lv J."/>
            <person name="Arendt D."/>
            <person name="Savage R."/>
            <person name="Osoegawa K."/>
            <person name="de Jong P."/>
            <person name="Grimwood J."/>
            <person name="Chapman J.A."/>
            <person name="Shapiro H."/>
            <person name="Aerts A."/>
            <person name="Otillar R.P."/>
            <person name="Terry A.Y."/>
            <person name="Boore J.L."/>
            <person name="Grigoriev I.V."/>
            <person name="Lindberg D.R."/>
            <person name="Seaver E.C."/>
            <person name="Weisblat D.A."/>
            <person name="Putnam N.H."/>
            <person name="Rokhsar D.S."/>
        </authorList>
    </citation>
    <scope>NUCLEOTIDE SEQUENCE</scope>
    <source>
        <strain evidence="15 17">I ESC-2004</strain>
    </source>
</reference>
<dbReference type="OMA" id="KPIINIM"/>
<feature type="non-terminal residue" evidence="15">
    <location>
        <position position="1"/>
    </location>
</feature>
<dbReference type="AlphaFoldDB" id="R7T3V9"/>
<dbReference type="InterPro" id="IPR002126">
    <property type="entry name" value="Cadherin-like_dom"/>
</dbReference>